<dbReference type="InterPro" id="IPR036890">
    <property type="entry name" value="HATPase_C_sf"/>
</dbReference>
<dbReference type="SMART" id="SM00448">
    <property type="entry name" value="REC"/>
    <property type="match status" value="1"/>
</dbReference>
<evidence type="ECO:0000313" key="11">
    <source>
        <dbReference type="Proteomes" id="UP001304300"/>
    </source>
</evidence>
<dbReference type="Pfam" id="PF02518">
    <property type="entry name" value="HATPase_c"/>
    <property type="match status" value="1"/>
</dbReference>
<dbReference type="EMBL" id="CP136920">
    <property type="protein sequence ID" value="WOO40255.1"/>
    <property type="molecule type" value="Genomic_DNA"/>
</dbReference>
<dbReference type="InterPro" id="IPR003661">
    <property type="entry name" value="HisK_dim/P_dom"/>
</dbReference>
<dbReference type="SMART" id="SM00388">
    <property type="entry name" value="HisKA"/>
    <property type="match status" value="1"/>
</dbReference>
<keyword evidence="6" id="KW-0175">Coiled coil</keyword>
<dbReference type="FunFam" id="3.30.565.10:FF:000010">
    <property type="entry name" value="Sensor histidine kinase RcsC"/>
    <property type="match status" value="1"/>
</dbReference>
<dbReference type="PRINTS" id="PR00344">
    <property type="entry name" value="BCTRLSENSOR"/>
</dbReference>
<evidence type="ECO:0000259" key="8">
    <source>
        <dbReference type="PROSITE" id="PS50109"/>
    </source>
</evidence>
<evidence type="ECO:0000256" key="7">
    <source>
        <dbReference type="SAM" id="Phobius"/>
    </source>
</evidence>
<name>A0AAQ3LAA3_9BACT</name>
<proteinExistence type="predicted"/>
<dbReference type="PANTHER" id="PTHR45339">
    <property type="entry name" value="HYBRID SIGNAL TRANSDUCTION HISTIDINE KINASE J"/>
    <property type="match status" value="1"/>
</dbReference>
<dbReference type="Gene3D" id="3.40.50.2300">
    <property type="match status" value="1"/>
</dbReference>
<dbReference type="SUPFAM" id="SSF52172">
    <property type="entry name" value="CheY-like"/>
    <property type="match status" value="1"/>
</dbReference>
<dbReference type="Proteomes" id="UP001304300">
    <property type="component" value="Chromosome"/>
</dbReference>
<evidence type="ECO:0000256" key="1">
    <source>
        <dbReference type="ARBA" id="ARBA00000085"/>
    </source>
</evidence>
<dbReference type="AlphaFoldDB" id="A0AAQ3LAA3"/>
<feature type="transmembrane region" description="Helical" evidence="7">
    <location>
        <begin position="56"/>
        <end position="73"/>
    </location>
</feature>
<dbReference type="SUPFAM" id="SSF47384">
    <property type="entry name" value="Homodimeric domain of signal transducing histidine kinase"/>
    <property type="match status" value="1"/>
</dbReference>
<evidence type="ECO:0000256" key="2">
    <source>
        <dbReference type="ARBA" id="ARBA00012438"/>
    </source>
</evidence>
<dbReference type="CDD" id="cd00082">
    <property type="entry name" value="HisKA"/>
    <property type="match status" value="1"/>
</dbReference>
<accession>A0AAQ3LAA3</accession>
<dbReference type="KEGG" id="puo:RZN69_16675"/>
<dbReference type="CDD" id="cd16922">
    <property type="entry name" value="HATPase_EvgS-ArcB-TorS-like"/>
    <property type="match status" value="1"/>
</dbReference>
<dbReference type="PANTHER" id="PTHR45339:SF1">
    <property type="entry name" value="HYBRID SIGNAL TRANSDUCTION HISTIDINE KINASE J"/>
    <property type="match status" value="1"/>
</dbReference>
<dbReference type="CDD" id="cd17546">
    <property type="entry name" value="REC_hyHK_CKI1_RcsC-like"/>
    <property type="match status" value="1"/>
</dbReference>
<dbReference type="Gene3D" id="1.10.287.130">
    <property type="match status" value="1"/>
</dbReference>
<dbReference type="Pfam" id="PF00512">
    <property type="entry name" value="HisKA"/>
    <property type="match status" value="1"/>
</dbReference>
<feature type="domain" description="Histidine kinase" evidence="8">
    <location>
        <begin position="245"/>
        <end position="463"/>
    </location>
</feature>
<sequence>MVSKSDTESHSWLLQQWESEVNRTILKGQPSNMLLSWLLACFFAVVVGFESTWPPVVVWLGLMVVASALRMLIWGALKKGHLNLDSNKTAHRWLVLNTLITGVPWGAAGFYFWALHDTTISSFTIFILGGVTAGAIPLMAASRQIYAVFIITCLAPITVRFFIEPAFAGKFMGLVMSFYIFFMIRQAVRYRDVLWERFRLTSDKDKLIKDLGREIDDHRKTEDMLRAEKERAESASRAKTDFVATMSHEIRTPLNSLVGGVQLIRNEKVTPQLEEAVELLELSSQSLLSIVSDILDFSKIEDGKMEVEHVPFNPVRPIFEVHMLYKAEAEKRGLAFTLNVSPSIPRRLVGDPGRIRQILINLIGNALKFTHKGEISITADYDSAGKTWKIVCSDTGTGIAQEYKRLIFEPFRQADSSMSRKFGGSGLGLAICESLAKAMGGSISLSTELGMGSKFTLKLPAEVAKGSANEELSEDVSKSTETTQLSGRVLLFEDDPVSQRVMNMLLTREGLAILNASDGKAGLEILEREKVELVLMDLQMPGMDGFETTRRIRMLPEDSATSAEVIVIALTANTTTEIRQRCLEAGMEGFVSKPLKIEQLRPFLYEYLE</sequence>
<keyword evidence="7" id="KW-0812">Transmembrane</keyword>
<feature type="transmembrane region" description="Helical" evidence="7">
    <location>
        <begin position="94"/>
        <end position="114"/>
    </location>
</feature>
<dbReference type="Pfam" id="PF00072">
    <property type="entry name" value="Response_reg"/>
    <property type="match status" value="1"/>
</dbReference>
<feature type="transmembrane region" description="Helical" evidence="7">
    <location>
        <begin position="120"/>
        <end position="138"/>
    </location>
</feature>
<dbReference type="InterPro" id="IPR003594">
    <property type="entry name" value="HATPase_dom"/>
</dbReference>
<dbReference type="PROSITE" id="PS50109">
    <property type="entry name" value="HIS_KIN"/>
    <property type="match status" value="1"/>
</dbReference>
<dbReference type="InterPro" id="IPR011006">
    <property type="entry name" value="CheY-like_superfamily"/>
</dbReference>
<evidence type="ECO:0000256" key="6">
    <source>
        <dbReference type="SAM" id="Coils"/>
    </source>
</evidence>
<feature type="transmembrane region" description="Helical" evidence="7">
    <location>
        <begin position="33"/>
        <end position="50"/>
    </location>
</feature>
<dbReference type="InterPro" id="IPR005467">
    <property type="entry name" value="His_kinase_dom"/>
</dbReference>
<dbReference type="InterPro" id="IPR001789">
    <property type="entry name" value="Sig_transdc_resp-reg_receiver"/>
</dbReference>
<feature type="coiled-coil region" evidence="6">
    <location>
        <begin position="208"/>
        <end position="235"/>
    </location>
</feature>
<evidence type="ECO:0000256" key="3">
    <source>
        <dbReference type="ARBA" id="ARBA00022553"/>
    </source>
</evidence>
<dbReference type="EC" id="2.7.13.3" evidence="2"/>
<evidence type="ECO:0000256" key="5">
    <source>
        <dbReference type="PROSITE-ProRule" id="PRU00169"/>
    </source>
</evidence>
<feature type="domain" description="Response regulatory" evidence="9">
    <location>
        <begin position="488"/>
        <end position="608"/>
    </location>
</feature>
<feature type="transmembrane region" description="Helical" evidence="7">
    <location>
        <begin position="169"/>
        <end position="188"/>
    </location>
</feature>
<keyword evidence="10" id="KW-0547">Nucleotide-binding</keyword>
<feature type="modified residue" description="4-aspartylphosphate" evidence="5">
    <location>
        <position position="537"/>
    </location>
</feature>
<dbReference type="Gene3D" id="3.30.565.10">
    <property type="entry name" value="Histidine kinase-like ATPase, C-terminal domain"/>
    <property type="match status" value="1"/>
</dbReference>
<dbReference type="GO" id="GO:0000155">
    <property type="term" value="F:phosphorelay sensor kinase activity"/>
    <property type="evidence" value="ECO:0007669"/>
    <property type="project" value="InterPro"/>
</dbReference>
<keyword evidence="3 5" id="KW-0597">Phosphoprotein</keyword>
<keyword evidence="11" id="KW-1185">Reference proteome</keyword>
<gene>
    <name evidence="10" type="ORF">RZN69_16675</name>
</gene>
<keyword evidence="4" id="KW-0902">Two-component regulatory system</keyword>
<reference evidence="10 11" key="1">
    <citation type="submission" date="2023-10" db="EMBL/GenBank/DDBJ databases">
        <title>Rubellicoccus peritrichatus gen. nov., sp. nov., isolated from an algae of coral reef tank.</title>
        <authorList>
            <person name="Luo J."/>
        </authorList>
    </citation>
    <scope>NUCLEOTIDE SEQUENCE [LARGE SCALE GENOMIC DNA]</scope>
    <source>
        <strain evidence="10 11">CR14</strain>
    </source>
</reference>
<dbReference type="GO" id="GO:0005524">
    <property type="term" value="F:ATP binding"/>
    <property type="evidence" value="ECO:0007669"/>
    <property type="project" value="UniProtKB-KW"/>
</dbReference>
<dbReference type="InterPro" id="IPR036097">
    <property type="entry name" value="HisK_dim/P_sf"/>
</dbReference>
<evidence type="ECO:0000256" key="4">
    <source>
        <dbReference type="ARBA" id="ARBA00023012"/>
    </source>
</evidence>
<keyword evidence="7" id="KW-1133">Transmembrane helix</keyword>
<keyword evidence="7" id="KW-0472">Membrane</keyword>
<keyword evidence="10" id="KW-0067">ATP-binding</keyword>
<protein>
    <recommendedName>
        <fullName evidence="2">histidine kinase</fullName>
        <ecNumber evidence="2">2.7.13.3</ecNumber>
    </recommendedName>
</protein>
<evidence type="ECO:0000313" key="10">
    <source>
        <dbReference type="EMBL" id="WOO40255.1"/>
    </source>
</evidence>
<dbReference type="InterPro" id="IPR004358">
    <property type="entry name" value="Sig_transdc_His_kin-like_C"/>
</dbReference>
<dbReference type="RefSeq" id="WP_317832411.1">
    <property type="nucleotide sequence ID" value="NZ_CP136920.1"/>
</dbReference>
<dbReference type="PROSITE" id="PS50110">
    <property type="entry name" value="RESPONSE_REGULATORY"/>
    <property type="match status" value="1"/>
</dbReference>
<comment type="catalytic activity">
    <reaction evidence="1">
        <text>ATP + protein L-histidine = ADP + protein N-phospho-L-histidine.</text>
        <dbReference type="EC" id="2.7.13.3"/>
    </reaction>
</comment>
<dbReference type="SMART" id="SM00387">
    <property type="entry name" value="HATPase_c"/>
    <property type="match status" value="1"/>
</dbReference>
<organism evidence="10 11">
    <name type="scientific">Rubellicoccus peritrichatus</name>
    <dbReference type="NCBI Taxonomy" id="3080537"/>
    <lineage>
        <taxon>Bacteria</taxon>
        <taxon>Pseudomonadati</taxon>
        <taxon>Verrucomicrobiota</taxon>
        <taxon>Opitutia</taxon>
        <taxon>Puniceicoccales</taxon>
        <taxon>Cerasicoccaceae</taxon>
        <taxon>Rubellicoccus</taxon>
    </lineage>
</organism>
<evidence type="ECO:0000259" key="9">
    <source>
        <dbReference type="PROSITE" id="PS50110"/>
    </source>
</evidence>
<dbReference type="SUPFAM" id="SSF55874">
    <property type="entry name" value="ATPase domain of HSP90 chaperone/DNA topoisomerase II/histidine kinase"/>
    <property type="match status" value="1"/>
</dbReference>